<evidence type="ECO:0000313" key="2">
    <source>
        <dbReference type="Proteomes" id="UP000177579"/>
    </source>
</evidence>
<dbReference type="Proteomes" id="UP000177579">
    <property type="component" value="Unassembled WGS sequence"/>
</dbReference>
<reference evidence="1 2" key="1">
    <citation type="journal article" date="2016" name="Nat. Commun.">
        <title>Thousands of microbial genomes shed light on interconnected biogeochemical processes in an aquifer system.</title>
        <authorList>
            <person name="Anantharaman K."/>
            <person name="Brown C.T."/>
            <person name="Hug L.A."/>
            <person name="Sharon I."/>
            <person name="Castelle C.J."/>
            <person name="Probst A.J."/>
            <person name="Thomas B.C."/>
            <person name="Singh A."/>
            <person name="Wilkins M.J."/>
            <person name="Karaoz U."/>
            <person name="Brodie E.L."/>
            <person name="Williams K.H."/>
            <person name="Hubbard S.S."/>
            <person name="Banfield J.F."/>
        </authorList>
    </citation>
    <scope>NUCLEOTIDE SEQUENCE [LARGE SCALE GENOMIC DNA]</scope>
</reference>
<protein>
    <submittedName>
        <fullName evidence="1">Uncharacterized protein</fullName>
    </submittedName>
</protein>
<sequence>MGTLSEDLKKARELGQNIFVSEDGYDLCVCCKKKTQYKTKTDIDLRTWYVEGCGQLCEDCYNKIYR</sequence>
<name>A0A1F5TQE2_9BACT</name>
<accession>A0A1F5TQE2</accession>
<dbReference type="EMBL" id="MFGO01000013">
    <property type="protein sequence ID" value="OGF41150.1"/>
    <property type="molecule type" value="Genomic_DNA"/>
</dbReference>
<dbReference type="AlphaFoldDB" id="A0A1F5TQE2"/>
<comment type="caution">
    <text evidence="1">The sequence shown here is derived from an EMBL/GenBank/DDBJ whole genome shotgun (WGS) entry which is preliminary data.</text>
</comment>
<gene>
    <name evidence="1" type="ORF">A2531_01355</name>
</gene>
<organism evidence="1 2">
    <name type="scientific">Candidatus Falkowbacteria bacterium RIFOXYD2_FULL_34_120</name>
    <dbReference type="NCBI Taxonomy" id="1798007"/>
    <lineage>
        <taxon>Bacteria</taxon>
        <taxon>Candidatus Falkowiibacteriota</taxon>
    </lineage>
</organism>
<evidence type="ECO:0000313" key="1">
    <source>
        <dbReference type="EMBL" id="OGF41150.1"/>
    </source>
</evidence>
<proteinExistence type="predicted"/>